<dbReference type="GeneID" id="97484473"/>
<evidence type="ECO:0000256" key="2">
    <source>
        <dbReference type="SAM" id="Phobius"/>
    </source>
</evidence>
<feature type="transmembrane region" description="Helical" evidence="2">
    <location>
        <begin position="9"/>
        <end position="25"/>
    </location>
</feature>
<reference evidence="3" key="2">
    <citation type="submission" date="2020-09" db="EMBL/GenBank/DDBJ databases">
        <authorList>
            <person name="Sun Q."/>
            <person name="Ohkuma M."/>
        </authorList>
    </citation>
    <scope>NUCLEOTIDE SEQUENCE</scope>
    <source>
        <strain evidence="3">JCM 4434</strain>
    </source>
</reference>
<protein>
    <recommendedName>
        <fullName evidence="5">Integral membrane regulator</fullName>
    </recommendedName>
</protein>
<keyword evidence="2" id="KW-0812">Transmembrane</keyword>
<keyword evidence="2" id="KW-1133">Transmembrane helix</keyword>
<reference evidence="3" key="1">
    <citation type="journal article" date="2014" name="Int. J. Syst. Evol. Microbiol.">
        <title>Complete genome sequence of Corynebacterium casei LMG S-19264T (=DSM 44701T), isolated from a smear-ripened cheese.</title>
        <authorList>
            <consortium name="US DOE Joint Genome Institute (JGI-PGF)"/>
            <person name="Walter F."/>
            <person name="Albersmeier A."/>
            <person name="Kalinowski J."/>
            <person name="Ruckert C."/>
        </authorList>
    </citation>
    <scope>NUCLEOTIDE SEQUENCE</scope>
    <source>
        <strain evidence="3">JCM 4434</strain>
    </source>
</reference>
<sequence length="250" mass="27226">MTVRTRPALWWRAGIVLSAGLGLVLGESSLVYFTVQSNVIVLGYFIGAVYWMAERDTVDAPAPRLRGAATLYILITGLVSHILLQHGANPLPGLVSGPDRLAHWSSFFLHYVTPVMVLVDWLVLKPRNAAAWKDIPLWLAFPLGYAAVVLARNALFDDFPTPYPYFFFDPTSKGYGYVWGQIAQLTVEFVVLGALVVGLDRLGTLVAGTARRALAEEAQDSPDDHDAQAAQLAQGAQDDHGARGAQDSQH</sequence>
<feature type="transmembrane region" description="Helical" evidence="2">
    <location>
        <begin position="31"/>
        <end position="53"/>
    </location>
</feature>
<feature type="transmembrane region" description="Helical" evidence="2">
    <location>
        <begin position="65"/>
        <end position="84"/>
    </location>
</feature>
<evidence type="ECO:0000256" key="1">
    <source>
        <dbReference type="SAM" id="MobiDB-lite"/>
    </source>
</evidence>
<gene>
    <name evidence="3" type="ORF">GCM10010502_13130</name>
</gene>
<dbReference type="EMBL" id="BMUB01000002">
    <property type="protein sequence ID" value="GGU63479.1"/>
    <property type="molecule type" value="Genomic_DNA"/>
</dbReference>
<feature type="transmembrane region" description="Helical" evidence="2">
    <location>
        <begin position="176"/>
        <end position="199"/>
    </location>
</feature>
<evidence type="ECO:0000313" key="4">
    <source>
        <dbReference type="Proteomes" id="UP000610124"/>
    </source>
</evidence>
<dbReference type="AlphaFoldDB" id="A0A8H9HJG5"/>
<feature type="transmembrane region" description="Helical" evidence="2">
    <location>
        <begin position="104"/>
        <end position="123"/>
    </location>
</feature>
<dbReference type="NCBIfam" id="NF038065">
    <property type="entry name" value="Pr6Pr"/>
    <property type="match status" value="1"/>
</dbReference>
<keyword evidence="2" id="KW-0472">Membrane</keyword>
<evidence type="ECO:0008006" key="5">
    <source>
        <dbReference type="Google" id="ProtNLM"/>
    </source>
</evidence>
<feature type="transmembrane region" description="Helical" evidence="2">
    <location>
        <begin position="135"/>
        <end position="156"/>
    </location>
</feature>
<organism evidence="3 4">
    <name type="scientific">Kitasatospora aureofaciens</name>
    <name type="common">Streptomyces aureofaciens</name>
    <dbReference type="NCBI Taxonomy" id="1894"/>
    <lineage>
        <taxon>Bacteria</taxon>
        <taxon>Bacillati</taxon>
        <taxon>Actinomycetota</taxon>
        <taxon>Actinomycetes</taxon>
        <taxon>Kitasatosporales</taxon>
        <taxon>Streptomycetaceae</taxon>
        <taxon>Kitasatospora</taxon>
    </lineage>
</organism>
<comment type="caution">
    <text evidence="3">The sequence shown here is derived from an EMBL/GenBank/DDBJ whole genome shotgun (WGS) entry which is preliminary data.</text>
</comment>
<dbReference type="RefSeq" id="WP_167344930.1">
    <property type="nucleotide sequence ID" value="NZ_BMUB01000002.1"/>
</dbReference>
<name>A0A8H9HJG5_KITAU</name>
<evidence type="ECO:0000313" key="3">
    <source>
        <dbReference type="EMBL" id="GGU63479.1"/>
    </source>
</evidence>
<dbReference type="Proteomes" id="UP000610124">
    <property type="component" value="Unassembled WGS sequence"/>
</dbReference>
<dbReference type="InterPro" id="IPR049713">
    <property type="entry name" value="Pr6Pr-like"/>
</dbReference>
<feature type="region of interest" description="Disordered" evidence="1">
    <location>
        <begin position="216"/>
        <end position="250"/>
    </location>
</feature>
<proteinExistence type="predicted"/>
<accession>A0A8H9HJG5</accession>